<keyword evidence="2" id="KW-1185">Reference proteome</keyword>
<dbReference type="EMBL" id="BONX01000071">
    <property type="protein sequence ID" value="GIH01431.1"/>
    <property type="molecule type" value="Genomic_DNA"/>
</dbReference>
<comment type="caution">
    <text evidence="1">The sequence shown here is derived from an EMBL/GenBank/DDBJ whole genome shotgun (WGS) entry which is preliminary data.</text>
</comment>
<dbReference type="Proteomes" id="UP000621500">
    <property type="component" value="Unassembled WGS sequence"/>
</dbReference>
<evidence type="ECO:0000313" key="1">
    <source>
        <dbReference type="EMBL" id="GIH01431.1"/>
    </source>
</evidence>
<reference evidence="1 2" key="1">
    <citation type="submission" date="2021-01" db="EMBL/GenBank/DDBJ databases">
        <title>Whole genome shotgun sequence of Plantactinospora mayteni NBRC 109088.</title>
        <authorList>
            <person name="Komaki H."/>
            <person name="Tamura T."/>
        </authorList>
    </citation>
    <scope>NUCLEOTIDE SEQUENCE [LARGE SCALE GENOMIC DNA]</scope>
    <source>
        <strain evidence="1 2">NBRC 109088</strain>
    </source>
</reference>
<organism evidence="1 2">
    <name type="scientific">Plantactinospora mayteni</name>
    <dbReference type="NCBI Taxonomy" id="566021"/>
    <lineage>
        <taxon>Bacteria</taxon>
        <taxon>Bacillati</taxon>
        <taxon>Actinomycetota</taxon>
        <taxon>Actinomycetes</taxon>
        <taxon>Micromonosporales</taxon>
        <taxon>Micromonosporaceae</taxon>
        <taxon>Plantactinospora</taxon>
    </lineage>
</organism>
<evidence type="ECO:0000313" key="2">
    <source>
        <dbReference type="Proteomes" id="UP000621500"/>
    </source>
</evidence>
<proteinExistence type="predicted"/>
<sequence length="66" mass="7221">MQITVLTAEVTRIDAELADFATTCSTLPALAAAEFTAEDPTVISSAYQQPYLLASRVMRRLVLLYV</sequence>
<accession>A0ABQ4F3F4</accession>
<dbReference type="RefSeq" id="WP_203862688.1">
    <property type="nucleotide sequence ID" value="NZ_BAAAZQ010000038.1"/>
</dbReference>
<name>A0ABQ4F3F4_9ACTN</name>
<protein>
    <submittedName>
        <fullName evidence="1">Uncharacterized protein</fullName>
    </submittedName>
</protein>
<gene>
    <name evidence="1" type="ORF">Pma05_80030</name>
</gene>